<feature type="domain" description="Heterokaryon incompatibility" evidence="2">
    <location>
        <begin position="62"/>
        <end position="209"/>
    </location>
</feature>
<keyword evidence="4" id="KW-1185">Reference proteome</keyword>
<evidence type="ECO:0000313" key="4">
    <source>
        <dbReference type="Proteomes" id="UP000184330"/>
    </source>
</evidence>
<evidence type="ECO:0000259" key="2">
    <source>
        <dbReference type="Pfam" id="PF06985"/>
    </source>
</evidence>
<dbReference type="EMBL" id="FJOG01000009">
    <property type="protein sequence ID" value="CZR56913.1"/>
    <property type="molecule type" value="Genomic_DNA"/>
</dbReference>
<dbReference type="STRING" id="576137.A0A1L7WVZ8"/>
<protein>
    <recommendedName>
        <fullName evidence="2">Heterokaryon incompatibility domain-containing protein</fullName>
    </recommendedName>
</protein>
<evidence type="ECO:0000256" key="1">
    <source>
        <dbReference type="SAM" id="MobiDB-lite"/>
    </source>
</evidence>
<proteinExistence type="predicted"/>
<organism evidence="3 4">
    <name type="scientific">Phialocephala subalpina</name>
    <dbReference type="NCBI Taxonomy" id="576137"/>
    <lineage>
        <taxon>Eukaryota</taxon>
        <taxon>Fungi</taxon>
        <taxon>Dikarya</taxon>
        <taxon>Ascomycota</taxon>
        <taxon>Pezizomycotina</taxon>
        <taxon>Leotiomycetes</taxon>
        <taxon>Helotiales</taxon>
        <taxon>Mollisiaceae</taxon>
        <taxon>Phialocephala</taxon>
        <taxon>Phialocephala fortinii species complex</taxon>
    </lineage>
</organism>
<dbReference type="PANTHER" id="PTHR33112">
    <property type="entry name" value="DOMAIN PROTEIN, PUTATIVE-RELATED"/>
    <property type="match status" value="1"/>
</dbReference>
<dbReference type="PANTHER" id="PTHR33112:SF12">
    <property type="entry name" value="HETEROKARYON INCOMPATIBILITY DOMAIN-CONTAINING PROTEIN"/>
    <property type="match status" value="1"/>
</dbReference>
<feature type="region of interest" description="Disordered" evidence="1">
    <location>
        <begin position="233"/>
        <end position="261"/>
    </location>
</feature>
<feature type="compositionally biased region" description="Polar residues" evidence="1">
    <location>
        <begin position="248"/>
        <end position="261"/>
    </location>
</feature>
<accession>A0A1L7WVZ8</accession>
<dbReference type="Proteomes" id="UP000184330">
    <property type="component" value="Unassembled WGS sequence"/>
</dbReference>
<dbReference type="Pfam" id="PF06985">
    <property type="entry name" value="HET"/>
    <property type="match status" value="1"/>
</dbReference>
<dbReference type="AlphaFoldDB" id="A0A1L7WVZ8"/>
<sequence>MAATKYNIPLLRSFLSVCETNHRVTCGHKPLDGPLTSSAVSRIRVIDVVDMCVVEAKKEERYVALSYVWGQTKQLHLLQSSLARLKTQGALALSDEGLGNQISKTVLDAIVLCRDLGERYLWVDTLCIVQDSPRDKMWQIGRMGRIYGGAVLTIIAAAGEDADAGLSLAKYLGQRSDEHEGSKNLDAEEEFEREMSGCKWDTRGWTFQEKVLSTRMLIFTENTTFFRCNSSLFPSSSQPGSESADPRPQSQPETATLNPNSELEKYTKLVEQYSTRNLSFQSDALKAFSGILGLFATLNQKSNTFTYGLPVAAFDFAFCWSVKSHQPSLRRPEFPSWSWVGWQQEVSYEHVRKEKEGGDRGGGQGGYWYTSDLIRLTHERANGPWASFRSEILLPRSWGEYAHSANIVFEASTAVLRVGRSSATDSADPEASSGDFKVSSTYDESVVYGTINFDKKWREEQCDELKFFVVHAERGDKEVEPVVTILMCYEEKEEKMFRVNTMSCSIPFSRWLLARPKTKLIALW</sequence>
<evidence type="ECO:0000313" key="3">
    <source>
        <dbReference type="EMBL" id="CZR56913.1"/>
    </source>
</evidence>
<dbReference type="InterPro" id="IPR010730">
    <property type="entry name" value="HET"/>
</dbReference>
<name>A0A1L7WVZ8_9HELO</name>
<feature type="compositionally biased region" description="Low complexity" evidence="1">
    <location>
        <begin position="233"/>
        <end position="243"/>
    </location>
</feature>
<dbReference type="OrthoDB" id="5428863at2759"/>
<gene>
    <name evidence="3" type="ORF">PAC_06802</name>
</gene>
<reference evidence="3 4" key="1">
    <citation type="submission" date="2016-03" db="EMBL/GenBank/DDBJ databases">
        <authorList>
            <person name="Ploux O."/>
        </authorList>
    </citation>
    <scope>NUCLEOTIDE SEQUENCE [LARGE SCALE GENOMIC DNA]</scope>
    <source>
        <strain evidence="3 4">UAMH 11012</strain>
    </source>
</reference>